<dbReference type="Proteomes" id="UP000054845">
    <property type="component" value="Unassembled WGS sequence"/>
</dbReference>
<evidence type="ECO:0000313" key="1">
    <source>
        <dbReference type="EMBL" id="CEH16701.1"/>
    </source>
</evidence>
<evidence type="ECO:0000313" key="2">
    <source>
        <dbReference type="Proteomes" id="UP000054845"/>
    </source>
</evidence>
<protein>
    <submittedName>
        <fullName evidence="1">Uncharacterized protein</fullName>
    </submittedName>
</protein>
<dbReference type="AlphaFoldDB" id="A0A0P1BJW4"/>
<accession>A0A0P1BJW4</accession>
<sequence>MLMACMAASAAPQLLGEARFSRLLMLRGCSFSCLVSDFRKLHPPDGSPKLSSNDGLHFDLDAPSPDRSMSMQRAMRNEHGVWTVPLPNGKSTNVHPSQIAGILLHPDRVFPDYKHPSTGPLYKHGELLPIDHGDGSWTAFQHDKTPYKVSKKRLERALRLHPWAQRVTSRRVSPPRLDGHGLNGH</sequence>
<name>A0A0P1BJW4_9BASI</name>
<dbReference type="OrthoDB" id="10272712at2759"/>
<keyword evidence="2" id="KW-1185">Reference proteome</keyword>
<proteinExistence type="predicted"/>
<dbReference type="EMBL" id="CCYA01000347">
    <property type="protein sequence ID" value="CEH16701.1"/>
    <property type="molecule type" value="Genomic_DNA"/>
</dbReference>
<reference evidence="1 2" key="1">
    <citation type="submission" date="2014-09" db="EMBL/GenBank/DDBJ databases">
        <authorList>
            <person name="Magalhaes I.L.F."/>
            <person name="Oliveira U."/>
            <person name="Santos F.R."/>
            <person name="Vidigal T.H.D.A."/>
            <person name="Brescovit A.D."/>
            <person name="Santos A.J."/>
        </authorList>
    </citation>
    <scope>NUCLEOTIDE SEQUENCE [LARGE SCALE GENOMIC DNA]</scope>
</reference>
<organism evidence="1 2">
    <name type="scientific">Ceraceosorus bombacis</name>
    <dbReference type="NCBI Taxonomy" id="401625"/>
    <lineage>
        <taxon>Eukaryota</taxon>
        <taxon>Fungi</taxon>
        <taxon>Dikarya</taxon>
        <taxon>Basidiomycota</taxon>
        <taxon>Ustilaginomycotina</taxon>
        <taxon>Exobasidiomycetes</taxon>
        <taxon>Ceraceosorales</taxon>
        <taxon>Ceraceosoraceae</taxon>
        <taxon>Ceraceosorus</taxon>
    </lineage>
</organism>